<dbReference type="PROSITE" id="PS50192">
    <property type="entry name" value="T_SNARE"/>
    <property type="match status" value="1"/>
</dbReference>
<dbReference type="GO" id="GO:0012505">
    <property type="term" value="C:endomembrane system"/>
    <property type="evidence" value="ECO:0007669"/>
    <property type="project" value="TreeGrafter"/>
</dbReference>
<dbReference type="SMART" id="SM00503">
    <property type="entry name" value="SynN"/>
    <property type="match status" value="1"/>
</dbReference>
<accession>A0AA40AKR2</accession>
<dbReference type="Proteomes" id="UP001172101">
    <property type="component" value="Unassembled WGS sequence"/>
</dbReference>
<protein>
    <submittedName>
        <fullName evidence="9">t-SNARE</fullName>
    </submittedName>
</protein>
<dbReference type="RefSeq" id="XP_060296431.1">
    <property type="nucleotide sequence ID" value="XM_060441981.1"/>
</dbReference>
<evidence type="ECO:0000256" key="1">
    <source>
        <dbReference type="ARBA" id="ARBA00004211"/>
    </source>
</evidence>
<evidence type="ECO:0000256" key="6">
    <source>
        <dbReference type="SAM" id="MobiDB-lite"/>
    </source>
</evidence>
<dbReference type="GeneID" id="85325251"/>
<sequence>MSYNNQYGNQYSSQYAAPDGPDSTVHYHGSPHAQDQHEMQPFVHAQEDPSVLPTNEFLNRVQQTRTEIRRLGDEVQQLAGLHQRALANADSSASSPERQQLDYLAAATQQRSGEVRELIRVLRADAEHTQDAGAFKIKRGQVESLGADFRTELRRQLDEENRYRDACRGQITRQFRIVNPDATDDEVRAAADRDWDNEGVFQAALRTNRSAEATAVLGAVRARHTELVNIERTIRELMQLFQDLDTLVVQQSATIVQVAEQAHRANDDLEKGAEHVRGATGIVRHTRKLKWWCLLVVVLIILVIALAVGLAVGLRKATS</sequence>
<gene>
    <name evidence="9" type="ORF">B0T26DRAFT_710420</name>
</gene>
<feature type="transmembrane region" description="Helical" evidence="7">
    <location>
        <begin position="291"/>
        <end position="314"/>
    </location>
</feature>
<dbReference type="GO" id="GO:0006887">
    <property type="term" value="P:exocytosis"/>
    <property type="evidence" value="ECO:0007669"/>
    <property type="project" value="TreeGrafter"/>
</dbReference>
<dbReference type="Pfam" id="PF00804">
    <property type="entry name" value="Syntaxin"/>
    <property type="match status" value="1"/>
</dbReference>
<name>A0AA40AKR2_9PEZI</name>
<dbReference type="EMBL" id="JAUIRO010000004">
    <property type="protein sequence ID" value="KAK0717638.1"/>
    <property type="molecule type" value="Genomic_DNA"/>
</dbReference>
<organism evidence="9 10">
    <name type="scientific">Lasiosphaeria miniovina</name>
    <dbReference type="NCBI Taxonomy" id="1954250"/>
    <lineage>
        <taxon>Eukaryota</taxon>
        <taxon>Fungi</taxon>
        <taxon>Dikarya</taxon>
        <taxon>Ascomycota</taxon>
        <taxon>Pezizomycotina</taxon>
        <taxon>Sordariomycetes</taxon>
        <taxon>Sordariomycetidae</taxon>
        <taxon>Sordariales</taxon>
        <taxon>Lasiosphaeriaceae</taxon>
        <taxon>Lasiosphaeria</taxon>
    </lineage>
</organism>
<comment type="subcellular location">
    <subcellularLocation>
        <location evidence="1">Membrane</location>
        <topology evidence="1">Single-pass type IV membrane protein</topology>
    </subcellularLocation>
</comment>
<evidence type="ECO:0000256" key="2">
    <source>
        <dbReference type="ARBA" id="ARBA00009063"/>
    </source>
</evidence>
<dbReference type="SMART" id="SM00397">
    <property type="entry name" value="t_SNARE"/>
    <property type="match status" value="1"/>
</dbReference>
<dbReference type="Gene3D" id="1.20.58.70">
    <property type="match status" value="1"/>
</dbReference>
<evidence type="ECO:0000256" key="5">
    <source>
        <dbReference type="ARBA" id="ARBA00023136"/>
    </source>
</evidence>
<dbReference type="GO" id="GO:0031201">
    <property type="term" value="C:SNARE complex"/>
    <property type="evidence" value="ECO:0007669"/>
    <property type="project" value="TreeGrafter"/>
</dbReference>
<evidence type="ECO:0000256" key="4">
    <source>
        <dbReference type="ARBA" id="ARBA00022989"/>
    </source>
</evidence>
<dbReference type="AlphaFoldDB" id="A0AA40AKR2"/>
<dbReference type="InterPro" id="IPR006011">
    <property type="entry name" value="Syntaxin_N"/>
</dbReference>
<feature type="region of interest" description="Disordered" evidence="6">
    <location>
        <begin position="1"/>
        <end position="36"/>
    </location>
</feature>
<dbReference type="InterPro" id="IPR045242">
    <property type="entry name" value="Syntaxin"/>
</dbReference>
<evidence type="ECO:0000256" key="3">
    <source>
        <dbReference type="ARBA" id="ARBA00022692"/>
    </source>
</evidence>
<dbReference type="InterPro" id="IPR010989">
    <property type="entry name" value="SNARE"/>
</dbReference>
<dbReference type="GO" id="GO:0005484">
    <property type="term" value="F:SNAP receptor activity"/>
    <property type="evidence" value="ECO:0007669"/>
    <property type="project" value="TreeGrafter"/>
</dbReference>
<keyword evidence="3 7" id="KW-0812">Transmembrane</keyword>
<evidence type="ECO:0000259" key="8">
    <source>
        <dbReference type="PROSITE" id="PS50192"/>
    </source>
</evidence>
<evidence type="ECO:0000313" key="10">
    <source>
        <dbReference type="Proteomes" id="UP001172101"/>
    </source>
</evidence>
<keyword evidence="4 7" id="KW-1133">Transmembrane helix</keyword>
<reference evidence="9" key="1">
    <citation type="submission" date="2023-06" db="EMBL/GenBank/DDBJ databases">
        <title>Genome-scale phylogeny and comparative genomics of the fungal order Sordariales.</title>
        <authorList>
            <consortium name="Lawrence Berkeley National Laboratory"/>
            <person name="Hensen N."/>
            <person name="Bonometti L."/>
            <person name="Westerberg I."/>
            <person name="Brannstrom I.O."/>
            <person name="Guillou S."/>
            <person name="Cros-Aarteil S."/>
            <person name="Calhoun S."/>
            <person name="Haridas S."/>
            <person name="Kuo A."/>
            <person name="Mondo S."/>
            <person name="Pangilinan J."/>
            <person name="Riley R."/>
            <person name="LaButti K."/>
            <person name="Andreopoulos B."/>
            <person name="Lipzen A."/>
            <person name="Chen C."/>
            <person name="Yanf M."/>
            <person name="Daum C."/>
            <person name="Ng V."/>
            <person name="Clum A."/>
            <person name="Steindorff A."/>
            <person name="Ohm R."/>
            <person name="Martin F."/>
            <person name="Silar P."/>
            <person name="Natvig D."/>
            <person name="Lalanne C."/>
            <person name="Gautier V."/>
            <person name="Ament-velasquez S.L."/>
            <person name="Kruys A."/>
            <person name="Hutchinson M.I."/>
            <person name="Powell A.J."/>
            <person name="Barry K."/>
            <person name="Miller A.N."/>
            <person name="Grigoriev I.V."/>
            <person name="Debuchy R."/>
            <person name="Gladieux P."/>
            <person name="Thoren M.H."/>
            <person name="Johannesson H."/>
        </authorList>
    </citation>
    <scope>NUCLEOTIDE SEQUENCE</scope>
    <source>
        <strain evidence="9">SMH2392-1A</strain>
    </source>
</reference>
<dbReference type="GO" id="GO:0048278">
    <property type="term" value="P:vesicle docking"/>
    <property type="evidence" value="ECO:0007669"/>
    <property type="project" value="TreeGrafter"/>
</dbReference>
<dbReference type="GO" id="GO:0005886">
    <property type="term" value="C:plasma membrane"/>
    <property type="evidence" value="ECO:0007669"/>
    <property type="project" value="TreeGrafter"/>
</dbReference>
<dbReference type="SUPFAM" id="SSF47661">
    <property type="entry name" value="t-snare proteins"/>
    <property type="match status" value="1"/>
</dbReference>
<dbReference type="GO" id="GO:0006886">
    <property type="term" value="P:intracellular protein transport"/>
    <property type="evidence" value="ECO:0007669"/>
    <property type="project" value="TreeGrafter"/>
</dbReference>
<dbReference type="GO" id="GO:0006906">
    <property type="term" value="P:vesicle fusion"/>
    <property type="evidence" value="ECO:0007669"/>
    <property type="project" value="TreeGrafter"/>
</dbReference>
<evidence type="ECO:0000256" key="7">
    <source>
        <dbReference type="SAM" id="Phobius"/>
    </source>
</evidence>
<feature type="domain" description="T-SNARE coiled-coil homology" evidence="8">
    <location>
        <begin position="217"/>
        <end position="279"/>
    </location>
</feature>
<proteinExistence type="inferred from homology"/>
<dbReference type="PANTHER" id="PTHR19957:SF307">
    <property type="entry name" value="PROTEIN SSO1-RELATED"/>
    <property type="match status" value="1"/>
</dbReference>
<keyword evidence="10" id="KW-1185">Reference proteome</keyword>
<dbReference type="GO" id="GO:0000149">
    <property type="term" value="F:SNARE binding"/>
    <property type="evidence" value="ECO:0007669"/>
    <property type="project" value="TreeGrafter"/>
</dbReference>
<feature type="compositionally biased region" description="Polar residues" evidence="6">
    <location>
        <begin position="1"/>
        <end position="15"/>
    </location>
</feature>
<comment type="similarity">
    <text evidence="2">Belongs to the syntaxin family.</text>
</comment>
<dbReference type="CDD" id="cd15849">
    <property type="entry name" value="SNARE_Sso1"/>
    <property type="match status" value="1"/>
</dbReference>
<dbReference type="PANTHER" id="PTHR19957">
    <property type="entry name" value="SYNTAXIN"/>
    <property type="match status" value="1"/>
</dbReference>
<comment type="caution">
    <text evidence="9">The sequence shown here is derived from an EMBL/GenBank/DDBJ whole genome shotgun (WGS) entry which is preliminary data.</text>
</comment>
<dbReference type="InterPro" id="IPR000727">
    <property type="entry name" value="T_SNARE_dom"/>
</dbReference>
<keyword evidence="5 7" id="KW-0472">Membrane</keyword>
<evidence type="ECO:0000313" key="9">
    <source>
        <dbReference type="EMBL" id="KAK0717638.1"/>
    </source>
</evidence>